<evidence type="ECO:0000256" key="1">
    <source>
        <dbReference type="SAM" id="MobiDB-lite"/>
    </source>
</evidence>
<evidence type="ECO:0000313" key="2">
    <source>
        <dbReference type="EMBL" id="KAG8201014.1"/>
    </source>
</evidence>
<feature type="region of interest" description="Disordered" evidence="1">
    <location>
        <begin position="1"/>
        <end position="53"/>
    </location>
</feature>
<dbReference type="EMBL" id="JAFNEN010000010">
    <property type="protein sequence ID" value="KAG8201014.1"/>
    <property type="molecule type" value="Genomic_DNA"/>
</dbReference>
<sequence length="85" mass="9116">MVSGSTSKSISGPALGPAGLGRDPSITKSRLGKNGKDSSRSGSGSVPDPDVDECWKMEKKNSEEDLTEYLVNIETFDIEVDLLWV</sequence>
<proteinExistence type="predicted"/>
<comment type="caution">
    <text evidence="2">The sequence shown here is derived from an EMBL/GenBank/DDBJ whole genome shotgun (WGS) entry which is preliminary data.</text>
</comment>
<dbReference type="Proteomes" id="UP000827092">
    <property type="component" value="Unassembled WGS sequence"/>
</dbReference>
<protein>
    <submittedName>
        <fullName evidence="2">Uncharacterized protein</fullName>
    </submittedName>
</protein>
<organism evidence="2 3">
    <name type="scientific">Oedothorax gibbosus</name>
    <dbReference type="NCBI Taxonomy" id="931172"/>
    <lineage>
        <taxon>Eukaryota</taxon>
        <taxon>Metazoa</taxon>
        <taxon>Ecdysozoa</taxon>
        <taxon>Arthropoda</taxon>
        <taxon>Chelicerata</taxon>
        <taxon>Arachnida</taxon>
        <taxon>Araneae</taxon>
        <taxon>Araneomorphae</taxon>
        <taxon>Entelegynae</taxon>
        <taxon>Araneoidea</taxon>
        <taxon>Linyphiidae</taxon>
        <taxon>Erigoninae</taxon>
        <taxon>Oedothorax</taxon>
    </lineage>
</organism>
<gene>
    <name evidence="2" type="ORF">JTE90_021475</name>
</gene>
<feature type="compositionally biased region" description="Polar residues" evidence="1">
    <location>
        <begin position="1"/>
        <end position="10"/>
    </location>
</feature>
<reference evidence="2 3" key="1">
    <citation type="journal article" date="2022" name="Nat. Ecol. Evol.">
        <title>A masculinizing supergene underlies an exaggerated male reproductive morph in a spider.</title>
        <authorList>
            <person name="Hendrickx F."/>
            <person name="De Corte Z."/>
            <person name="Sonet G."/>
            <person name="Van Belleghem S.M."/>
            <person name="Kostlbacher S."/>
            <person name="Vangestel C."/>
        </authorList>
    </citation>
    <scope>NUCLEOTIDE SEQUENCE [LARGE SCALE GENOMIC DNA]</scope>
    <source>
        <strain evidence="2">W744_W776</strain>
    </source>
</reference>
<name>A0AAV6VW56_9ARAC</name>
<accession>A0AAV6VW56</accession>
<evidence type="ECO:0000313" key="3">
    <source>
        <dbReference type="Proteomes" id="UP000827092"/>
    </source>
</evidence>
<keyword evidence="3" id="KW-1185">Reference proteome</keyword>
<dbReference type="AlphaFoldDB" id="A0AAV6VW56"/>